<dbReference type="InterPro" id="IPR024603">
    <property type="entry name" value="COG_complex_COG2_C"/>
</dbReference>
<dbReference type="Pfam" id="PF12022">
    <property type="entry name" value="COG2_C"/>
    <property type="match status" value="1"/>
</dbReference>
<evidence type="ECO:0000256" key="4">
    <source>
        <dbReference type="ARBA" id="ARBA00022448"/>
    </source>
</evidence>
<comment type="subcellular location">
    <subcellularLocation>
        <location evidence="1">Golgi apparatus membrane</location>
        <topology evidence="1">Peripheral membrane protein</topology>
    </subcellularLocation>
</comment>
<dbReference type="Pfam" id="PF06148">
    <property type="entry name" value="COG2_N"/>
    <property type="match status" value="1"/>
</dbReference>
<organism evidence="12 13">
    <name type="scientific">Chara braunii</name>
    <name type="common">Braun's stonewort</name>
    <dbReference type="NCBI Taxonomy" id="69332"/>
    <lineage>
        <taxon>Eukaryota</taxon>
        <taxon>Viridiplantae</taxon>
        <taxon>Streptophyta</taxon>
        <taxon>Charophyceae</taxon>
        <taxon>Charales</taxon>
        <taxon>Characeae</taxon>
        <taxon>Chara</taxon>
    </lineage>
</organism>
<evidence type="ECO:0000313" key="12">
    <source>
        <dbReference type="EMBL" id="GBG89774.1"/>
    </source>
</evidence>
<comment type="similarity">
    <text evidence="2">Belongs to the COG2 family.</text>
</comment>
<evidence type="ECO:0000256" key="6">
    <source>
        <dbReference type="ARBA" id="ARBA00023034"/>
    </source>
</evidence>
<dbReference type="PANTHER" id="PTHR12961">
    <property type="entry name" value="CONSERVED OLIGOMERIC GOLGI COMPLEX COMPONENT 2"/>
    <property type="match status" value="1"/>
</dbReference>
<dbReference type="GO" id="GO:0007030">
    <property type="term" value="P:Golgi organization"/>
    <property type="evidence" value="ECO:0007669"/>
    <property type="project" value="InterPro"/>
</dbReference>
<name>A0A388M5B1_CHABU</name>
<gene>
    <name evidence="12" type="ORF">CBR_g49627</name>
</gene>
<evidence type="ECO:0000256" key="1">
    <source>
        <dbReference type="ARBA" id="ARBA00004395"/>
    </source>
</evidence>
<dbReference type="Gramene" id="GBG89774">
    <property type="protein sequence ID" value="GBG89774"/>
    <property type="gene ID" value="CBR_g49627"/>
</dbReference>
<dbReference type="GO" id="GO:0000139">
    <property type="term" value="C:Golgi membrane"/>
    <property type="evidence" value="ECO:0007669"/>
    <property type="project" value="UniProtKB-SubCell"/>
</dbReference>
<feature type="compositionally biased region" description="Polar residues" evidence="9">
    <location>
        <begin position="195"/>
        <end position="204"/>
    </location>
</feature>
<evidence type="ECO:0000313" key="13">
    <source>
        <dbReference type="Proteomes" id="UP000265515"/>
    </source>
</evidence>
<evidence type="ECO:0000256" key="2">
    <source>
        <dbReference type="ARBA" id="ARBA00007603"/>
    </source>
</evidence>
<evidence type="ECO:0000256" key="9">
    <source>
        <dbReference type="SAM" id="MobiDB-lite"/>
    </source>
</evidence>
<dbReference type="STRING" id="69332.A0A388M5B1"/>
<feature type="domain" description="COG complex component COG2 C-terminal" evidence="11">
    <location>
        <begin position="427"/>
        <end position="617"/>
    </location>
</feature>
<evidence type="ECO:0000259" key="10">
    <source>
        <dbReference type="Pfam" id="PF06148"/>
    </source>
</evidence>
<dbReference type="GO" id="GO:0006891">
    <property type="term" value="P:intra-Golgi vesicle-mediated transport"/>
    <property type="evidence" value="ECO:0007669"/>
    <property type="project" value="TreeGrafter"/>
</dbReference>
<keyword evidence="5" id="KW-0653">Protein transport</keyword>
<dbReference type="Proteomes" id="UP000265515">
    <property type="component" value="Unassembled WGS sequence"/>
</dbReference>
<proteinExistence type="inferred from homology"/>
<evidence type="ECO:0000256" key="8">
    <source>
        <dbReference type="ARBA" id="ARBA00031344"/>
    </source>
</evidence>
<feature type="region of interest" description="Disordered" evidence="9">
    <location>
        <begin position="173"/>
        <end position="213"/>
    </location>
</feature>
<dbReference type="OMA" id="HINRDYA"/>
<keyword evidence="4" id="KW-0813">Transport</keyword>
<dbReference type="EMBL" id="BFEA01000761">
    <property type="protein sequence ID" value="GBG89774.1"/>
    <property type="molecule type" value="Genomic_DNA"/>
</dbReference>
<keyword evidence="6" id="KW-0333">Golgi apparatus</keyword>
<accession>A0A388M5B1</accession>
<dbReference type="GO" id="GO:0017119">
    <property type="term" value="C:Golgi transport complex"/>
    <property type="evidence" value="ECO:0007669"/>
    <property type="project" value="TreeGrafter"/>
</dbReference>
<protein>
    <recommendedName>
        <fullName evidence="3">Conserved oligomeric Golgi complex subunit 2</fullName>
    </recommendedName>
    <alternativeName>
        <fullName evidence="8">Component of oligomeric Golgi complex 2</fullName>
    </alternativeName>
</protein>
<sequence>MAAVEAPGMVSMGPTNVAALFGDDVDTQPLWFKKDAFSDPDFEPDEYITDLRRFVPLETLRAELGSHLSVLKNELVELINRDYTDFVNLSTKLVDVDGAVLRMRMPLTELRSKLVSVRESVGSSLSLLQDGLRRRAHAISARQILELLLDTAHVLSKVEKLLLELTAMPEEDGPAAAAAASGGGSNENGDGIANGTHSDGNGNSDADEGGRLEESRSRLLERIASEMNRLKFYRARAEDMPFIQNMEKRIAAADGTLATHLRRCLEGGLEKRCKKVIYHCLRAYAAIDDTTGAEEAFRVSIVSPFVQQILQQSSSKGIAALAGDGLDKVYEQVLTRIETDCRFLLEIAYAANSGLHAFNFLSNSVLKEVHAAIVKAKPGAFSPGKPAAFLCNYKASLQFLSALEEYCPSQQAVKTFRSQAAYSDFMKQWNLSVYFTLRFQEIAGALDTALPSGSLTEAQGGPVKVENDTSEFLLHSSAVLWKSLQRCWHDDVFIPTVADKFLRLTLQLISRYTLWISAGLNARKVNITGVGTASGGEWATTATIEDFVLVRHDVDVVARLLESQYIDRVVAVLASMPAESLSGVAQCIRQSAQKLRELLPMIADIMKELLAEKSQEEFGRQLTKYNVKAREISSYVSLWQFVAPAERQSVDI</sequence>
<evidence type="ECO:0000256" key="7">
    <source>
        <dbReference type="ARBA" id="ARBA00023136"/>
    </source>
</evidence>
<dbReference type="InterPro" id="IPR009316">
    <property type="entry name" value="COG2"/>
</dbReference>
<evidence type="ECO:0000256" key="3">
    <source>
        <dbReference type="ARBA" id="ARBA00020977"/>
    </source>
</evidence>
<dbReference type="PANTHER" id="PTHR12961:SF0">
    <property type="entry name" value="CONSERVED OLIGOMERIC GOLGI COMPLEX SUBUNIT 2"/>
    <property type="match status" value="1"/>
</dbReference>
<keyword evidence="7" id="KW-0472">Membrane</keyword>
<dbReference type="OrthoDB" id="332281at2759"/>
<evidence type="ECO:0000256" key="5">
    <source>
        <dbReference type="ARBA" id="ARBA00022927"/>
    </source>
</evidence>
<evidence type="ECO:0000259" key="11">
    <source>
        <dbReference type="Pfam" id="PF12022"/>
    </source>
</evidence>
<dbReference type="AlphaFoldDB" id="A0A388M5B1"/>
<dbReference type="InterPro" id="IPR024602">
    <property type="entry name" value="COG_su2_N"/>
</dbReference>
<keyword evidence="13" id="KW-1185">Reference proteome</keyword>
<dbReference type="GO" id="GO:0015031">
    <property type="term" value="P:protein transport"/>
    <property type="evidence" value="ECO:0007669"/>
    <property type="project" value="UniProtKB-KW"/>
</dbReference>
<feature type="domain" description="Conserved oligomeric Golgi complex subunit 2 N-terminal" evidence="10">
    <location>
        <begin position="30"/>
        <end position="104"/>
    </location>
</feature>
<reference evidence="12 13" key="1">
    <citation type="journal article" date="2018" name="Cell">
        <title>The Chara Genome: Secondary Complexity and Implications for Plant Terrestrialization.</title>
        <authorList>
            <person name="Nishiyama T."/>
            <person name="Sakayama H."/>
            <person name="Vries J.D."/>
            <person name="Buschmann H."/>
            <person name="Saint-Marcoux D."/>
            <person name="Ullrich K.K."/>
            <person name="Haas F.B."/>
            <person name="Vanderstraeten L."/>
            <person name="Becker D."/>
            <person name="Lang D."/>
            <person name="Vosolsobe S."/>
            <person name="Rombauts S."/>
            <person name="Wilhelmsson P.K.I."/>
            <person name="Janitza P."/>
            <person name="Kern R."/>
            <person name="Heyl A."/>
            <person name="Rumpler F."/>
            <person name="Villalobos L.I.A.C."/>
            <person name="Clay J.M."/>
            <person name="Skokan R."/>
            <person name="Toyoda A."/>
            <person name="Suzuki Y."/>
            <person name="Kagoshima H."/>
            <person name="Schijlen E."/>
            <person name="Tajeshwar N."/>
            <person name="Catarino B."/>
            <person name="Hetherington A.J."/>
            <person name="Saltykova A."/>
            <person name="Bonnot C."/>
            <person name="Breuninger H."/>
            <person name="Symeonidi A."/>
            <person name="Radhakrishnan G.V."/>
            <person name="Van Nieuwerburgh F."/>
            <person name="Deforce D."/>
            <person name="Chang C."/>
            <person name="Karol K.G."/>
            <person name="Hedrich R."/>
            <person name="Ulvskov P."/>
            <person name="Glockner G."/>
            <person name="Delwiche C.F."/>
            <person name="Petrasek J."/>
            <person name="Van de Peer Y."/>
            <person name="Friml J."/>
            <person name="Beilby M."/>
            <person name="Dolan L."/>
            <person name="Kohara Y."/>
            <person name="Sugano S."/>
            <person name="Fujiyama A."/>
            <person name="Delaux P.-M."/>
            <person name="Quint M."/>
            <person name="TheiBen G."/>
            <person name="Hagemann M."/>
            <person name="Harholt J."/>
            <person name="Dunand C."/>
            <person name="Zachgo S."/>
            <person name="Langdale J."/>
            <person name="Maumus F."/>
            <person name="Straeten D.V.D."/>
            <person name="Gould S.B."/>
            <person name="Rensing S.A."/>
        </authorList>
    </citation>
    <scope>NUCLEOTIDE SEQUENCE [LARGE SCALE GENOMIC DNA]</scope>
    <source>
        <strain evidence="12 13">S276</strain>
    </source>
</reference>
<comment type="caution">
    <text evidence="12">The sequence shown here is derived from an EMBL/GenBank/DDBJ whole genome shotgun (WGS) entry which is preliminary data.</text>
</comment>